<organism evidence="5">
    <name type="scientific">Erwinia amylovora</name>
    <name type="common">Fire blight bacteria</name>
    <dbReference type="NCBI Taxonomy" id="552"/>
    <lineage>
        <taxon>Bacteria</taxon>
        <taxon>Pseudomonadati</taxon>
        <taxon>Pseudomonadota</taxon>
        <taxon>Gammaproteobacteria</taxon>
        <taxon>Enterobacterales</taxon>
        <taxon>Erwiniaceae</taxon>
        <taxon>Erwinia</taxon>
    </lineage>
</organism>
<geneLocation type="plasmid" evidence="5">
    <name>pEA68</name>
</geneLocation>
<dbReference type="PANTHER" id="PTHR23416">
    <property type="entry name" value="SIALIC ACID SYNTHASE-RELATED"/>
    <property type="match status" value="1"/>
</dbReference>
<dbReference type="RefSeq" id="WP_160174246.1">
    <property type="nucleotide sequence ID" value="NZ_HG813238.1"/>
</dbReference>
<keyword evidence="5" id="KW-0614">Plasmid</keyword>
<dbReference type="PANTHER" id="PTHR23416:SF23">
    <property type="entry name" value="ACETYLTRANSFERASE C18B11.09C-RELATED"/>
    <property type="match status" value="1"/>
</dbReference>
<evidence type="ECO:0000256" key="4">
    <source>
        <dbReference type="ARBA" id="ARBA00023315"/>
    </source>
</evidence>
<dbReference type="InterPro" id="IPR011004">
    <property type="entry name" value="Trimer_LpxA-like_sf"/>
</dbReference>
<dbReference type="GO" id="GO:0008374">
    <property type="term" value="F:O-acyltransferase activity"/>
    <property type="evidence" value="ECO:0007669"/>
    <property type="project" value="TreeGrafter"/>
</dbReference>
<dbReference type="Gene3D" id="2.160.10.10">
    <property type="entry name" value="Hexapeptide repeat proteins"/>
    <property type="match status" value="1"/>
</dbReference>
<dbReference type="InterPro" id="IPR001451">
    <property type="entry name" value="Hexapep"/>
</dbReference>
<dbReference type="InterPro" id="IPR018357">
    <property type="entry name" value="Hexapep_transf_CS"/>
</dbReference>
<dbReference type="InterPro" id="IPR051159">
    <property type="entry name" value="Hexapeptide_acetyltransf"/>
</dbReference>
<keyword evidence="2 5" id="KW-0808">Transferase</keyword>
<evidence type="ECO:0000313" key="5">
    <source>
        <dbReference type="EMBL" id="CDM08097.1"/>
    </source>
</evidence>
<keyword evidence="3" id="KW-0677">Repeat</keyword>
<sequence>MLFYYLSRYCRKINALKARTLVNTRALSTKRNNVILRKSGLIINGSPYITAPFFFEFGNITIDDNVYINSGCVFLDNEHIRIGKDSLIGPNVTLATVTHPISPASRNDAVIKKPIILGKNVWLGAGVVVLPGVSIGDNSVIAANSVVNRDVPPNCLYAGSPAVFKRNL</sequence>
<evidence type="ECO:0000256" key="3">
    <source>
        <dbReference type="ARBA" id="ARBA00022737"/>
    </source>
</evidence>
<gene>
    <name evidence="5" type="ORF">EAMY692_p10050</name>
</gene>
<evidence type="ECO:0000256" key="2">
    <source>
        <dbReference type="ARBA" id="ARBA00022679"/>
    </source>
</evidence>
<dbReference type="PROSITE" id="PS00101">
    <property type="entry name" value="HEXAPEP_TRANSFERASES"/>
    <property type="match status" value="1"/>
</dbReference>
<proteinExistence type="inferred from homology"/>
<dbReference type="CDD" id="cd03357">
    <property type="entry name" value="LbH_MAT_GAT"/>
    <property type="match status" value="1"/>
</dbReference>
<name>A0A0P0ZH30_ERWAM</name>
<dbReference type="SUPFAM" id="SSF51161">
    <property type="entry name" value="Trimeric LpxA-like enzymes"/>
    <property type="match status" value="1"/>
</dbReference>
<dbReference type="Pfam" id="PF00132">
    <property type="entry name" value="Hexapep"/>
    <property type="match status" value="1"/>
</dbReference>
<dbReference type="AlphaFoldDB" id="A0A0P0ZH30"/>
<evidence type="ECO:0000256" key="1">
    <source>
        <dbReference type="ARBA" id="ARBA00007274"/>
    </source>
</evidence>
<accession>A0A0P0ZH30</accession>
<keyword evidence="4 5" id="KW-0012">Acyltransferase</keyword>
<dbReference type="EMBL" id="HG813238">
    <property type="protein sequence ID" value="CDM08097.1"/>
    <property type="molecule type" value="Genomic_DNA"/>
</dbReference>
<reference evidence="5" key="1">
    <citation type="submission" date="2013-11" db="EMBL/GenBank/DDBJ databases">
        <title>The novel cryptic plasmid pEA68 of Erwinia amylovora strain 692 and definition of a novel family of plasmids.</title>
        <authorList>
            <person name="Ismail E."/>
            <person name="Blom J."/>
            <person name="Bultreys A."/>
            <person name="Ivanovic M."/>
            <person name="Obradovic A."/>
            <person name="Van Doorn J."/>
            <person name="Bergsma-Vlami M."/>
            <person name="Maes M."/>
            <person name="Willems A."/>
            <person name="Stockwell V."/>
            <person name="Smits T.H.M."/>
            <person name="Pulawska J."/>
        </authorList>
    </citation>
    <scope>NUCLEOTIDE SEQUENCE [LARGE SCALE GENOMIC DNA]</scope>
    <source>
        <strain evidence="5">692</strain>
        <plasmid evidence="5">pEA68</plasmid>
    </source>
</reference>
<comment type="similarity">
    <text evidence="1">Belongs to the transferase hexapeptide repeat family.</text>
</comment>
<protein>
    <submittedName>
        <fullName evidence="5">Acyltransferase</fullName>
    </submittedName>
</protein>